<evidence type="ECO:0000313" key="1">
    <source>
        <dbReference type="EMBL" id="CAD9037863.1"/>
    </source>
</evidence>
<accession>A0A7S1NSR6</accession>
<dbReference type="AlphaFoldDB" id="A0A7S1NSR6"/>
<protein>
    <submittedName>
        <fullName evidence="1">Uncharacterized protein</fullName>
    </submittedName>
</protein>
<gene>
    <name evidence="1" type="ORF">EGYM00392_LOCUS49023</name>
</gene>
<proteinExistence type="predicted"/>
<dbReference type="EMBL" id="HBGA01132261">
    <property type="protein sequence ID" value="CAD9037863.1"/>
    <property type="molecule type" value="Transcribed_RNA"/>
</dbReference>
<reference evidence="1" key="1">
    <citation type="submission" date="2021-01" db="EMBL/GenBank/DDBJ databases">
        <authorList>
            <person name="Corre E."/>
            <person name="Pelletier E."/>
            <person name="Niang G."/>
            <person name="Scheremetjew M."/>
            <person name="Finn R."/>
            <person name="Kale V."/>
            <person name="Holt S."/>
            <person name="Cochrane G."/>
            <person name="Meng A."/>
            <person name="Brown T."/>
            <person name="Cohen L."/>
        </authorList>
    </citation>
    <scope>NUCLEOTIDE SEQUENCE</scope>
    <source>
        <strain evidence="1">NIES-381</strain>
    </source>
</reference>
<organism evidence="1">
    <name type="scientific">Eutreptiella gymnastica</name>
    <dbReference type="NCBI Taxonomy" id="73025"/>
    <lineage>
        <taxon>Eukaryota</taxon>
        <taxon>Discoba</taxon>
        <taxon>Euglenozoa</taxon>
        <taxon>Euglenida</taxon>
        <taxon>Spirocuta</taxon>
        <taxon>Euglenophyceae</taxon>
        <taxon>Eutreptiales</taxon>
        <taxon>Eutreptiaceae</taxon>
        <taxon>Eutreptiella</taxon>
    </lineage>
</organism>
<sequence>MNVGGAWGLGVNAPPHCPIYKSAQEFIFLPKRLGILVVKQSILGPAFGSVLSRFDFHQVKVAPFGLFPVCSQSGPQSATNNLVRDEFLQKRPWTIWSTETHVFCLF</sequence>
<name>A0A7S1NSR6_9EUGL</name>